<keyword evidence="9" id="KW-0289">Folate biosynthesis</keyword>
<keyword evidence="8" id="KW-0067">ATP-binding</keyword>
<dbReference type="GO" id="GO:0005524">
    <property type="term" value="F:ATP binding"/>
    <property type="evidence" value="ECO:0007669"/>
    <property type="project" value="UniProtKB-KW"/>
</dbReference>
<dbReference type="InterPro" id="IPR035907">
    <property type="entry name" value="Hppk_sf"/>
</dbReference>
<evidence type="ECO:0000256" key="5">
    <source>
        <dbReference type="ARBA" id="ARBA00022679"/>
    </source>
</evidence>
<comment type="function">
    <text evidence="10">Catalyzes the transfer of pyrophosphate from adenosine triphosphate (ATP) to 6-hydroxymethyl-7,8-dihydropterin, an enzymatic step in folate biosynthesis pathway.</text>
</comment>
<dbReference type="SUPFAM" id="SSF55083">
    <property type="entry name" value="6-hydroxymethyl-7,8-dihydropterin pyrophosphokinase, HPPK"/>
    <property type="match status" value="1"/>
</dbReference>
<dbReference type="GO" id="GO:0016301">
    <property type="term" value="F:kinase activity"/>
    <property type="evidence" value="ECO:0007669"/>
    <property type="project" value="UniProtKB-KW"/>
</dbReference>
<evidence type="ECO:0000256" key="6">
    <source>
        <dbReference type="ARBA" id="ARBA00022741"/>
    </source>
</evidence>
<evidence type="ECO:0000256" key="10">
    <source>
        <dbReference type="ARBA" id="ARBA00029409"/>
    </source>
</evidence>
<evidence type="ECO:0000256" key="3">
    <source>
        <dbReference type="ARBA" id="ARBA00013253"/>
    </source>
</evidence>
<evidence type="ECO:0000256" key="4">
    <source>
        <dbReference type="ARBA" id="ARBA00016218"/>
    </source>
</evidence>
<evidence type="ECO:0000256" key="9">
    <source>
        <dbReference type="ARBA" id="ARBA00022909"/>
    </source>
</evidence>
<evidence type="ECO:0000256" key="1">
    <source>
        <dbReference type="ARBA" id="ARBA00005051"/>
    </source>
</evidence>
<evidence type="ECO:0000313" key="14">
    <source>
        <dbReference type="EMBL" id="GGA31028.1"/>
    </source>
</evidence>
<comment type="pathway">
    <text evidence="1">Cofactor biosynthesis; tetrahydrofolate biosynthesis; 2-amino-4-hydroxy-6-hydroxymethyl-7,8-dihydropteridine diphosphate from 7,8-dihydroneopterin triphosphate: step 4/4.</text>
</comment>
<organism evidence="14 15">
    <name type="scientific">Neptunicoccus cionae</name>
    <dbReference type="NCBI Taxonomy" id="2035344"/>
    <lineage>
        <taxon>Bacteria</taxon>
        <taxon>Pseudomonadati</taxon>
        <taxon>Pseudomonadota</taxon>
        <taxon>Alphaproteobacteria</taxon>
        <taxon>Rhodobacterales</taxon>
        <taxon>Paracoccaceae</taxon>
        <taxon>Neptunicoccus</taxon>
    </lineage>
</organism>
<comment type="similarity">
    <text evidence="2">Belongs to the HPPK family.</text>
</comment>
<evidence type="ECO:0000256" key="12">
    <source>
        <dbReference type="ARBA" id="ARBA00033413"/>
    </source>
</evidence>
<dbReference type="NCBIfam" id="TIGR01498">
    <property type="entry name" value="folK"/>
    <property type="match status" value="1"/>
</dbReference>
<proteinExistence type="inferred from homology"/>
<dbReference type="AlphaFoldDB" id="A0A916R3G5"/>
<keyword evidence="15" id="KW-1185">Reference proteome</keyword>
<reference evidence="14" key="2">
    <citation type="submission" date="2020-09" db="EMBL/GenBank/DDBJ databases">
        <authorList>
            <person name="Sun Q."/>
            <person name="Zhou Y."/>
        </authorList>
    </citation>
    <scope>NUCLEOTIDE SEQUENCE</scope>
    <source>
        <strain evidence="14">CGMCC 1.15880</strain>
    </source>
</reference>
<dbReference type="Gene3D" id="3.30.70.560">
    <property type="entry name" value="7,8-Dihydro-6-hydroxymethylpterin-pyrophosphokinase HPPK"/>
    <property type="match status" value="1"/>
</dbReference>
<dbReference type="GO" id="GO:0046656">
    <property type="term" value="P:folic acid biosynthetic process"/>
    <property type="evidence" value="ECO:0007669"/>
    <property type="project" value="UniProtKB-KW"/>
</dbReference>
<reference evidence="14" key="1">
    <citation type="journal article" date="2014" name="Int. J. Syst. Evol. Microbiol.">
        <title>Complete genome sequence of Corynebacterium casei LMG S-19264T (=DSM 44701T), isolated from a smear-ripened cheese.</title>
        <authorList>
            <consortium name="US DOE Joint Genome Institute (JGI-PGF)"/>
            <person name="Walter F."/>
            <person name="Albersmeier A."/>
            <person name="Kalinowski J."/>
            <person name="Ruckert C."/>
        </authorList>
    </citation>
    <scope>NUCLEOTIDE SEQUENCE</scope>
    <source>
        <strain evidence="14">CGMCC 1.15880</strain>
    </source>
</reference>
<dbReference type="EC" id="2.7.6.3" evidence="3"/>
<comment type="caution">
    <text evidence="14">The sequence shown here is derived from an EMBL/GenBank/DDBJ whole genome shotgun (WGS) entry which is preliminary data.</text>
</comment>
<dbReference type="GO" id="GO:0003848">
    <property type="term" value="F:2-amino-4-hydroxy-6-hydroxymethyldihydropteridine diphosphokinase activity"/>
    <property type="evidence" value="ECO:0007669"/>
    <property type="project" value="UniProtKB-EC"/>
</dbReference>
<dbReference type="EMBL" id="BMKA01000008">
    <property type="protein sequence ID" value="GGA31028.1"/>
    <property type="molecule type" value="Genomic_DNA"/>
</dbReference>
<keyword evidence="7" id="KW-0418">Kinase</keyword>
<dbReference type="Pfam" id="PF01288">
    <property type="entry name" value="HPPK"/>
    <property type="match status" value="1"/>
</dbReference>
<evidence type="ECO:0000313" key="15">
    <source>
        <dbReference type="Proteomes" id="UP000628017"/>
    </source>
</evidence>
<protein>
    <recommendedName>
        <fullName evidence="4">2-amino-4-hydroxy-6-hydroxymethyldihydropteridine pyrophosphokinase</fullName>
        <ecNumber evidence="3">2.7.6.3</ecNumber>
    </recommendedName>
    <alternativeName>
        <fullName evidence="11">6-hydroxymethyl-7,8-dihydropterin pyrophosphokinase</fullName>
    </alternativeName>
    <alternativeName>
        <fullName evidence="12">7,8-dihydro-6-hydroxymethylpterin-pyrophosphokinase</fullName>
    </alternativeName>
</protein>
<dbReference type="RefSeq" id="WP_229678622.1">
    <property type="nucleotide sequence ID" value="NZ_BMKA01000008.1"/>
</dbReference>
<dbReference type="PANTHER" id="PTHR43071">
    <property type="entry name" value="2-AMINO-4-HYDROXY-6-HYDROXYMETHYLDIHYDROPTERIDINE PYROPHOSPHOKINASE"/>
    <property type="match status" value="1"/>
</dbReference>
<accession>A0A916R3G5</accession>
<gene>
    <name evidence="14" type="primary">FolK</name>
    <name evidence="14" type="ORF">GCM10011498_35260</name>
</gene>
<keyword evidence="6" id="KW-0547">Nucleotide-binding</keyword>
<name>A0A916R3G5_9RHOB</name>
<keyword evidence="5" id="KW-0808">Transferase</keyword>
<feature type="domain" description="7,8-dihydro-6-hydroxymethylpterin-pyrophosphokinase" evidence="13">
    <location>
        <begin position="17"/>
        <end position="166"/>
    </location>
</feature>
<sequence>MLLQQQNAREDLTKCLIALGSNLSNEIGASVKIVEAAIDDLSSIGLFVVETSRFFRTPAFPAGTGPDFVNAVVYCETALSAEVVLEQLHKVEERIGRTREKRWEARVIDLDLIDYDGQIMPDIATFSQWRDLPLKLQLKRAPEQIILPHPRIQDRLFVLIPLRDVASNWRHPVLECTVDEMIAAFNAEDLAEIVPYSEGGAVGQG</sequence>
<dbReference type="PANTHER" id="PTHR43071:SF1">
    <property type="entry name" value="2-AMINO-4-HYDROXY-6-HYDROXYMETHYLDIHYDROPTERIDINE PYROPHOSPHOKINASE"/>
    <property type="match status" value="1"/>
</dbReference>
<evidence type="ECO:0000256" key="11">
    <source>
        <dbReference type="ARBA" id="ARBA00029766"/>
    </source>
</evidence>
<dbReference type="CDD" id="cd00483">
    <property type="entry name" value="HPPK"/>
    <property type="match status" value="1"/>
</dbReference>
<evidence type="ECO:0000256" key="2">
    <source>
        <dbReference type="ARBA" id="ARBA00005810"/>
    </source>
</evidence>
<dbReference type="InterPro" id="IPR000550">
    <property type="entry name" value="Hppk"/>
</dbReference>
<evidence type="ECO:0000256" key="7">
    <source>
        <dbReference type="ARBA" id="ARBA00022777"/>
    </source>
</evidence>
<evidence type="ECO:0000256" key="8">
    <source>
        <dbReference type="ARBA" id="ARBA00022840"/>
    </source>
</evidence>
<dbReference type="Proteomes" id="UP000628017">
    <property type="component" value="Unassembled WGS sequence"/>
</dbReference>
<evidence type="ECO:0000259" key="13">
    <source>
        <dbReference type="Pfam" id="PF01288"/>
    </source>
</evidence>